<evidence type="ECO:0000313" key="3">
    <source>
        <dbReference type="EMBL" id="SDR69895.1"/>
    </source>
</evidence>
<evidence type="ECO:0000313" key="4">
    <source>
        <dbReference type="Proteomes" id="UP000198858"/>
    </source>
</evidence>
<evidence type="ECO:0008006" key="5">
    <source>
        <dbReference type="Google" id="ProtNLM"/>
    </source>
</evidence>
<evidence type="ECO:0000256" key="2">
    <source>
        <dbReference type="SAM" id="Phobius"/>
    </source>
</evidence>
<keyword evidence="2" id="KW-0812">Transmembrane</keyword>
<keyword evidence="2" id="KW-1133">Transmembrane helix</keyword>
<proteinExistence type="predicted"/>
<reference evidence="3 4" key="1">
    <citation type="submission" date="2016-10" db="EMBL/GenBank/DDBJ databases">
        <authorList>
            <person name="Varghese N."/>
            <person name="Submissions S."/>
        </authorList>
    </citation>
    <scope>NUCLEOTIDE SEQUENCE [LARGE SCALE GENOMIC DNA]</scope>
    <source>
        <strain evidence="3 4">Mar_2010_102</strain>
    </source>
</reference>
<gene>
    <name evidence="3" type="ORF">SAMN04488552_0581</name>
</gene>
<feature type="coiled-coil region" evidence="1">
    <location>
        <begin position="136"/>
        <end position="201"/>
    </location>
</feature>
<evidence type="ECO:0000256" key="1">
    <source>
        <dbReference type="SAM" id="Coils"/>
    </source>
</evidence>
<accession>A0A1H1L782</accession>
<sequence>MGQDIREMFRKEEHVEREKLSKGHQKRFEARLNEALPVKRKKRNLSSFLQIAAVIVVALGIGAFFLFNNGENPIQNTNQIVETPTEEPVNEENVPTNEYRLSDVSPEFKKIEDYYMASVNIQLAKLDMTPENKELIDAFMKKLETLNEEYIALNAEIQDTGINEETVEAMIANLQLRLDLLKKLKTKLNEIEQSKDNRHENYQA</sequence>
<dbReference type="RefSeq" id="WP_089661227.1">
    <property type="nucleotide sequence ID" value="NZ_LT629745.1"/>
</dbReference>
<organism evidence="3 4">
    <name type="scientific">Christiangramia echinicola</name>
    <dbReference type="NCBI Taxonomy" id="279359"/>
    <lineage>
        <taxon>Bacteria</taxon>
        <taxon>Pseudomonadati</taxon>
        <taxon>Bacteroidota</taxon>
        <taxon>Flavobacteriia</taxon>
        <taxon>Flavobacteriales</taxon>
        <taxon>Flavobacteriaceae</taxon>
        <taxon>Christiangramia</taxon>
    </lineage>
</organism>
<dbReference type="Proteomes" id="UP000198858">
    <property type="component" value="Chromosome I"/>
</dbReference>
<dbReference type="AlphaFoldDB" id="A0A1H1L782"/>
<keyword evidence="2" id="KW-0472">Membrane</keyword>
<feature type="transmembrane region" description="Helical" evidence="2">
    <location>
        <begin position="48"/>
        <end position="67"/>
    </location>
</feature>
<keyword evidence="1" id="KW-0175">Coiled coil</keyword>
<dbReference type="STRING" id="1250231.SAMN04488552_0581"/>
<name>A0A1H1L782_9FLAO</name>
<protein>
    <recommendedName>
        <fullName evidence="5">Anti-sigma factor</fullName>
    </recommendedName>
</protein>
<keyword evidence="4" id="KW-1185">Reference proteome</keyword>
<dbReference type="EMBL" id="LT629745">
    <property type="protein sequence ID" value="SDR69895.1"/>
    <property type="molecule type" value="Genomic_DNA"/>
</dbReference>